<evidence type="ECO:0000313" key="2">
    <source>
        <dbReference type="Proteomes" id="UP000091857"/>
    </source>
</evidence>
<name>A0ACB7HCX1_MANES</name>
<comment type="caution">
    <text evidence="1">The sequence shown here is derived from an EMBL/GenBank/DDBJ whole genome shotgun (WGS) entry which is preliminary data.</text>
</comment>
<protein>
    <submittedName>
        <fullName evidence="1">Uncharacterized protein</fullName>
    </submittedName>
</protein>
<sequence length="275" mass="30964">MGFRFPYSILFFHLLLFMFGHYSNGVRDVPKQENFHGNTNEAMKNTSVQLYYKILDELFKRPAILVATASKFGKEFDNFVLDFVQASYIGLFTPDDVYFGKIMPIYFPQAKISVDHQQEKCEIPPAEVETKVCARDMESMLDYVHRVFGSDSEFKAVETKHSTISAPLLQDYIVLEDPQEIKGPGIVICHPMYEDFFCHYDADATKIVKVSLGGNNGDKVEAIGICHMDTSGLSHDHIAFRLLPIKLGSPLCHFLAAGHLVWVQSAAATQGLLIN</sequence>
<dbReference type="EMBL" id="CM004393">
    <property type="protein sequence ID" value="KAG8650599.1"/>
    <property type="molecule type" value="Genomic_DNA"/>
</dbReference>
<gene>
    <name evidence="1" type="ORF">MANES_07G052466v8</name>
</gene>
<accession>A0ACB7HCX1</accession>
<dbReference type="Proteomes" id="UP000091857">
    <property type="component" value="Chromosome 7"/>
</dbReference>
<keyword evidence="2" id="KW-1185">Reference proteome</keyword>
<organism evidence="1 2">
    <name type="scientific">Manihot esculenta</name>
    <name type="common">Cassava</name>
    <name type="synonym">Jatropha manihot</name>
    <dbReference type="NCBI Taxonomy" id="3983"/>
    <lineage>
        <taxon>Eukaryota</taxon>
        <taxon>Viridiplantae</taxon>
        <taxon>Streptophyta</taxon>
        <taxon>Embryophyta</taxon>
        <taxon>Tracheophyta</taxon>
        <taxon>Spermatophyta</taxon>
        <taxon>Magnoliopsida</taxon>
        <taxon>eudicotyledons</taxon>
        <taxon>Gunneridae</taxon>
        <taxon>Pentapetalae</taxon>
        <taxon>rosids</taxon>
        <taxon>fabids</taxon>
        <taxon>Malpighiales</taxon>
        <taxon>Euphorbiaceae</taxon>
        <taxon>Crotonoideae</taxon>
        <taxon>Manihoteae</taxon>
        <taxon>Manihot</taxon>
    </lineage>
</organism>
<evidence type="ECO:0000313" key="1">
    <source>
        <dbReference type="EMBL" id="KAG8650599.1"/>
    </source>
</evidence>
<reference evidence="2" key="1">
    <citation type="journal article" date="2016" name="Nat. Biotechnol.">
        <title>Sequencing wild and cultivated cassava and related species reveals extensive interspecific hybridization and genetic diversity.</title>
        <authorList>
            <person name="Bredeson J.V."/>
            <person name="Lyons J.B."/>
            <person name="Prochnik S.E."/>
            <person name="Wu G.A."/>
            <person name="Ha C.M."/>
            <person name="Edsinger-Gonzales E."/>
            <person name="Grimwood J."/>
            <person name="Schmutz J."/>
            <person name="Rabbi I.Y."/>
            <person name="Egesi C."/>
            <person name="Nauluvula P."/>
            <person name="Lebot V."/>
            <person name="Ndunguru J."/>
            <person name="Mkamilo G."/>
            <person name="Bart R.S."/>
            <person name="Setter T.L."/>
            <person name="Gleadow R.M."/>
            <person name="Kulakow P."/>
            <person name="Ferguson M.E."/>
            <person name="Rounsley S."/>
            <person name="Rokhsar D.S."/>
        </authorList>
    </citation>
    <scope>NUCLEOTIDE SEQUENCE [LARGE SCALE GENOMIC DNA]</scope>
    <source>
        <strain evidence="2">cv. AM560-2</strain>
    </source>
</reference>
<proteinExistence type="predicted"/>